<evidence type="ECO:0000256" key="2">
    <source>
        <dbReference type="ARBA" id="ARBA00022692"/>
    </source>
</evidence>
<keyword evidence="3 5" id="KW-1133">Transmembrane helix</keyword>
<proteinExistence type="predicted"/>
<dbReference type="InterPro" id="IPR007267">
    <property type="entry name" value="GtrA_DPMS_TM"/>
</dbReference>
<feature type="transmembrane region" description="Helical" evidence="5">
    <location>
        <begin position="27"/>
        <end position="48"/>
    </location>
</feature>
<dbReference type="EMBL" id="CP068224">
    <property type="protein sequence ID" value="QQT52249.1"/>
    <property type="molecule type" value="Genomic_DNA"/>
</dbReference>
<dbReference type="Proteomes" id="UP000595498">
    <property type="component" value="Chromosome"/>
</dbReference>
<evidence type="ECO:0000313" key="8">
    <source>
        <dbReference type="Proteomes" id="UP000595498"/>
    </source>
</evidence>
<evidence type="ECO:0000256" key="4">
    <source>
        <dbReference type="ARBA" id="ARBA00023136"/>
    </source>
</evidence>
<keyword evidence="8" id="KW-1185">Reference proteome</keyword>
<keyword evidence="2 5" id="KW-0812">Transmembrane</keyword>
<evidence type="ECO:0000256" key="5">
    <source>
        <dbReference type="SAM" id="Phobius"/>
    </source>
</evidence>
<organism evidence="7 8">
    <name type="scientific">Sphingobacterium multivorum</name>
    <dbReference type="NCBI Taxonomy" id="28454"/>
    <lineage>
        <taxon>Bacteria</taxon>
        <taxon>Pseudomonadati</taxon>
        <taxon>Bacteroidota</taxon>
        <taxon>Sphingobacteriia</taxon>
        <taxon>Sphingobacteriales</taxon>
        <taxon>Sphingobacteriaceae</taxon>
        <taxon>Sphingobacterium</taxon>
    </lineage>
</organism>
<evidence type="ECO:0000256" key="1">
    <source>
        <dbReference type="ARBA" id="ARBA00004141"/>
    </source>
</evidence>
<protein>
    <submittedName>
        <fullName evidence="7">GtrA family protein</fullName>
    </submittedName>
</protein>
<evidence type="ECO:0000313" key="7">
    <source>
        <dbReference type="EMBL" id="QQT52249.1"/>
    </source>
</evidence>
<keyword evidence="4 5" id="KW-0472">Membrane</keyword>
<name>A0ABX7CJG7_SPHMU</name>
<evidence type="ECO:0000259" key="6">
    <source>
        <dbReference type="Pfam" id="PF04138"/>
    </source>
</evidence>
<sequence>MLGRYLFSNLGSLLINYLLLKLFVEQFLWYPTPSQILCTFIVTVYSFLMQKKFTFSFSLKEPN</sequence>
<reference evidence="7 8" key="1">
    <citation type="submission" date="2021-01" db="EMBL/GenBank/DDBJ databases">
        <title>FDA dAtabase for Regulatory Grade micrObial Sequences (FDA-ARGOS): Supporting development and validation of Infectious Disease Dx tests.</title>
        <authorList>
            <person name="Sproer C."/>
            <person name="Gronow S."/>
            <person name="Severitt S."/>
            <person name="Schroder I."/>
            <person name="Tallon L."/>
            <person name="Sadzewicz L."/>
            <person name="Zhao X."/>
            <person name="Boylan J."/>
            <person name="Ott S."/>
            <person name="Bowen H."/>
            <person name="Vavikolanu K."/>
            <person name="Mehta A."/>
            <person name="Aluvathingal J."/>
            <person name="Nadendla S."/>
            <person name="Lowell S."/>
            <person name="Myers T."/>
            <person name="Yan Y."/>
            <person name="Sichtig H."/>
        </authorList>
    </citation>
    <scope>NUCLEOTIDE SEQUENCE [LARGE SCALE GENOMIC DNA]</scope>
    <source>
        <strain evidence="7 8">FDAARGOS_1141</strain>
    </source>
</reference>
<feature type="domain" description="GtrA/DPMS transmembrane" evidence="6">
    <location>
        <begin position="2"/>
        <end position="55"/>
    </location>
</feature>
<dbReference type="Pfam" id="PF04138">
    <property type="entry name" value="GtrA_DPMS_TM"/>
    <property type="match status" value="1"/>
</dbReference>
<evidence type="ECO:0000256" key="3">
    <source>
        <dbReference type="ARBA" id="ARBA00022989"/>
    </source>
</evidence>
<comment type="subcellular location">
    <subcellularLocation>
        <location evidence="1">Membrane</location>
        <topology evidence="1">Multi-pass membrane protein</topology>
    </subcellularLocation>
</comment>
<accession>A0ABX7CJG7</accession>
<gene>
    <name evidence="7" type="ORF">I6I98_18475</name>
</gene>